<evidence type="ECO:0000313" key="3">
    <source>
        <dbReference type="Proteomes" id="UP000261660"/>
    </source>
</evidence>
<dbReference type="Proteomes" id="UP000261660">
    <property type="component" value="Unplaced"/>
</dbReference>
<sequence>MNLLFSSLFLVAGLFLSSSALSVEECRPLITPLPRFEPVSLLCWVCRLALAFRIFSILFKTTKSQWVDFIQTSPDHKEFVQDIGISLGASQIVSTSNYSAFVLIFYFPESNFTCTYHSLPTCEGCLLYTVDSRTNNQLIHIMNIDEPKTIAEVKSYRAFYLMAKESTIKHHELAHAMKQAKCLGFTGEPDFIYDPKDTLCDKDEQ</sequence>
<keyword evidence="3" id="KW-1185">Reference proteome</keyword>
<dbReference type="AlphaFoldDB" id="A0A3Q3GW99"/>
<organism evidence="2 3">
    <name type="scientific">Labrus bergylta</name>
    <name type="common">ballan wrasse</name>
    <dbReference type="NCBI Taxonomy" id="56723"/>
    <lineage>
        <taxon>Eukaryota</taxon>
        <taxon>Metazoa</taxon>
        <taxon>Chordata</taxon>
        <taxon>Craniata</taxon>
        <taxon>Vertebrata</taxon>
        <taxon>Euteleostomi</taxon>
        <taxon>Actinopterygii</taxon>
        <taxon>Neopterygii</taxon>
        <taxon>Teleostei</taxon>
        <taxon>Neoteleostei</taxon>
        <taxon>Acanthomorphata</taxon>
        <taxon>Eupercaria</taxon>
        <taxon>Labriformes</taxon>
        <taxon>Labridae</taxon>
        <taxon>Labrus</taxon>
    </lineage>
</organism>
<reference evidence="2" key="2">
    <citation type="submission" date="2025-09" db="UniProtKB">
        <authorList>
            <consortium name="Ensembl"/>
        </authorList>
    </citation>
    <scope>IDENTIFICATION</scope>
</reference>
<name>A0A3Q3GW99_9LABR</name>
<protein>
    <submittedName>
        <fullName evidence="2">Uncharacterized LOC110002067</fullName>
    </submittedName>
</protein>
<accession>A0A3Q3GW99</accession>
<feature type="signal peptide" evidence="1">
    <location>
        <begin position="1"/>
        <end position="20"/>
    </location>
</feature>
<reference evidence="2" key="1">
    <citation type="submission" date="2025-08" db="UniProtKB">
        <authorList>
            <consortium name="Ensembl"/>
        </authorList>
    </citation>
    <scope>IDENTIFICATION</scope>
</reference>
<dbReference type="Gene3D" id="2.40.128.20">
    <property type="match status" value="1"/>
</dbReference>
<proteinExistence type="predicted"/>
<dbReference type="Ensembl" id="ENSLBET00000039168.1">
    <property type="protein sequence ID" value="ENSLBEP00000037616.1"/>
    <property type="gene ID" value="ENSLBEG00000028070.1"/>
</dbReference>
<evidence type="ECO:0000256" key="1">
    <source>
        <dbReference type="SAM" id="SignalP"/>
    </source>
</evidence>
<dbReference type="InParanoid" id="A0A3Q3GW99"/>
<feature type="chain" id="PRO_5018525449" evidence="1">
    <location>
        <begin position="21"/>
        <end position="205"/>
    </location>
</feature>
<dbReference type="GeneTree" id="ENSGT00940000179091"/>
<keyword evidence="1" id="KW-0732">Signal</keyword>
<dbReference type="InterPro" id="IPR012674">
    <property type="entry name" value="Calycin"/>
</dbReference>
<evidence type="ECO:0000313" key="2">
    <source>
        <dbReference type="Ensembl" id="ENSLBEP00000037616.1"/>
    </source>
</evidence>